<feature type="region of interest" description="Disordered" evidence="1">
    <location>
        <begin position="233"/>
        <end position="293"/>
    </location>
</feature>
<reference evidence="2 3" key="1">
    <citation type="submission" date="2023-01" db="EMBL/GenBank/DDBJ databases">
        <title>Analysis of 21 Apiospora genomes using comparative genomics revels a genus with tremendous synthesis potential of carbohydrate active enzymes and secondary metabolites.</title>
        <authorList>
            <person name="Sorensen T."/>
        </authorList>
    </citation>
    <scope>NUCLEOTIDE SEQUENCE [LARGE SCALE GENOMIC DNA]</scope>
    <source>
        <strain evidence="2 3">CBS 20057</strain>
    </source>
</reference>
<feature type="compositionally biased region" description="Polar residues" evidence="1">
    <location>
        <begin position="107"/>
        <end position="120"/>
    </location>
</feature>
<keyword evidence="3" id="KW-1185">Reference proteome</keyword>
<sequence length="428" mass="43941">MGGTRSYTNEQIQFVLDAWIDGKKAPEIVQAYRQAFGDQRFGVSQVKYLKSAYGEDAEFGVPLVNRVMRPSSATDSATHSARTLAGASLSQRGYGRPQMRPVVLSAGPTNQQLPASTQHQAAGFPARLASEPAPLATMPGFDFGGPSFSGGGGLVAAPGLAAATAGTIPAAAGMSTTGGSSGPRSGPFGATRPSHGPVAQSGGPGHDTAMTGNDSIMIRRHMSGPGGAFWGGPGQGASSLAQKGAAGMRSATAPFGSTSGSTPDATMQMTAPAPTAFPGSSAELAGQAPAGGDEKPFPLAPALKSGLSEDWVVLSPRAGLSETGEEDMIGWHSKSHHGCPIEANHRHDADGGIHFGGMRDLRHAMAAHLCARLEEVSRLERHAQGEEEEQEAVMEEQYEDRSGLPEPTTAPGSVAGESMAMEPCELEG</sequence>
<name>A0ABR1REE9_9PEZI</name>
<protein>
    <submittedName>
        <fullName evidence="2">Uncharacterized protein</fullName>
    </submittedName>
</protein>
<comment type="caution">
    <text evidence="2">The sequence shown here is derived from an EMBL/GenBank/DDBJ whole genome shotgun (WGS) entry which is preliminary data.</text>
</comment>
<evidence type="ECO:0000313" key="2">
    <source>
        <dbReference type="EMBL" id="KAK8008582.1"/>
    </source>
</evidence>
<evidence type="ECO:0000313" key="3">
    <source>
        <dbReference type="Proteomes" id="UP001396898"/>
    </source>
</evidence>
<gene>
    <name evidence="2" type="ORF">PG991_011133</name>
</gene>
<evidence type="ECO:0000256" key="1">
    <source>
        <dbReference type="SAM" id="MobiDB-lite"/>
    </source>
</evidence>
<feature type="compositionally biased region" description="Acidic residues" evidence="1">
    <location>
        <begin position="386"/>
        <end position="398"/>
    </location>
</feature>
<feature type="compositionally biased region" description="Low complexity" evidence="1">
    <location>
        <begin position="262"/>
        <end position="278"/>
    </location>
</feature>
<feature type="region of interest" description="Disordered" evidence="1">
    <location>
        <begin position="380"/>
        <end position="428"/>
    </location>
</feature>
<feature type="compositionally biased region" description="Polar residues" evidence="1">
    <location>
        <begin position="72"/>
        <end position="81"/>
    </location>
</feature>
<organism evidence="2 3">
    <name type="scientific">Apiospora marii</name>
    <dbReference type="NCBI Taxonomy" id="335849"/>
    <lineage>
        <taxon>Eukaryota</taxon>
        <taxon>Fungi</taxon>
        <taxon>Dikarya</taxon>
        <taxon>Ascomycota</taxon>
        <taxon>Pezizomycotina</taxon>
        <taxon>Sordariomycetes</taxon>
        <taxon>Xylariomycetidae</taxon>
        <taxon>Amphisphaeriales</taxon>
        <taxon>Apiosporaceae</taxon>
        <taxon>Apiospora</taxon>
    </lineage>
</organism>
<feature type="region of interest" description="Disordered" evidence="1">
    <location>
        <begin position="174"/>
        <end position="209"/>
    </location>
</feature>
<feature type="compositionally biased region" description="Low complexity" evidence="1">
    <location>
        <begin position="174"/>
        <end position="190"/>
    </location>
</feature>
<dbReference type="Proteomes" id="UP001396898">
    <property type="component" value="Unassembled WGS sequence"/>
</dbReference>
<proteinExistence type="predicted"/>
<accession>A0ABR1REE9</accession>
<dbReference type="EMBL" id="JAQQWI010000016">
    <property type="protein sequence ID" value="KAK8008582.1"/>
    <property type="molecule type" value="Genomic_DNA"/>
</dbReference>
<feature type="region of interest" description="Disordered" evidence="1">
    <location>
        <begin position="72"/>
        <end position="122"/>
    </location>
</feature>